<evidence type="ECO:0000313" key="1">
    <source>
        <dbReference type="EMBL" id="ONK62298.1"/>
    </source>
</evidence>
<accession>A0A5P1E8W4</accession>
<evidence type="ECO:0000313" key="2">
    <source>
        <dbReference type="Proteomes" id="UP000243459"/>
    </source>
</evidence>
<name>A0A5P1E8W4_ASPOF</name>
<dbReference type="Gramene" id="ONK62298">
    <property type="protein sequence ID" value="ONK62298"/>
    <property type="gene ID" value="A4U43_C07F2460"/>
</dbReference>
<organism evidence="1 2">
    <name type="scientific">Asparagus officinalis</name>
    <name type="common">Garden asparagus</name>
    <dbReference type="NCBI Taxonomy" id="4686"/>
    <lineage>
        <taxon>Eukaryota</taxon>
        <taxon>Viridiplantae</taxon>
        <taxon>Streptophyta</taxon>
        <taxon>Embryophyta</taxon>
        <taxon>Tracheophyta</taxon>
        <taxon>Spermatophyta</taxon>
        <taxon>Magnoliopsida</taxon>
        <taxon>Liliopsida</taxon>
        <taxon>Asparagales</taxon>
        <taxon>Asparagaceae</taxon>
        <taxon>Asparagoideae</taxon>
        <taxon>Asparagus</taxon>
    </lineage>
</organism>
<gene>
    <name evidence="1" type="ORF">A4U43_C07F2460</name>
</gene>
<dbReference type="EMBL" id="CM007387">
    <property type="protein sequence ID" value="ONK62298.1"/>
    <property type="molecule type" value="Genomic_DNA"/>
</dbReference>
<dbReference type="AlphaFoldDB" id="A0A5P1E8W4"/>
<protein>
    <submittedName>
        <fullName evidence="1">Uncharacterized protein</fullName>
    </submittedName>
</protein>
<proteinExistence type="predicted"/>
<keyword evidence="2" id="KW-1185">Reference proteome</keyword>
<sequence>MDVVRRVIYSKAPIINITRNAHTLSLTVNTNPVLCLRSSRIRALSAIQSYDRGIDGGVEEARRLGEIEIERSDGAADDGLSVDRARRCLQKGGTRWSAADGDGILPGVLHLMSSESARSVHHRAACRARTARPRFDAAGDGTAADLRLRSFFYALDWLLQSNDSAVRSYVNS</sequence>
<dbReference type="Proteomes" id="UP000243459">
    <property type="component" value="Chromosome 7"/>
</dbReference>
<reference evidence="2" key="1">
    <citation type="journal article" date="2017" name="Nat. Commun.">
        <title>The asparagus genome sheds light on the origin and evolution of a young Y chromosome.</title>
        <authorList>
            <person name="Harkess A."/>
            <person name="Zhou J."/>
            <person name="Xu C."/>
            <person name="Bowers J.E."/>
            <person name="Van der Hulst R."/>
            <person name="Ayyampalayam S."/>
            <person name="Mercati F."/>
            <person name="Riccardi P."/>
            <person name="McKain M.R."/>
            <person name="Kakrana A."/>
            <person name="Tang H."/>
            <person name="Ray J."/>
            <person name="Groenendijk J."/>
            <person name="Arikit S."/>
            <person name="Mathioni S.M."/>
            <person name="Nakano M."/>
            <person name="Shan H."/>
            <person name="Telgmann-Rauber A."/>
            <person name="Kanno A."/>
            <person name="Yue Z."/>
            <person name="Chen H."/>
            <person name="Li W."/>
            <person name="Chen Y."/>
            <person name="Xu X."/>
            <person name="Zhang Y."/>
            <person name="Luo S."/>
            <person name="Chen H."/>
            <person name="Gao J."/>
            <person name="Mao Z."/>
            <person name="Pires J.C."/>
            <person name="Luo M."/>
            <person name="Kudrna D."/>
            <person name="Wing R.A."/>
            <person name="Meyers B.C."/>
            <person name="Yi K."/>
            <person name="Kong H."/>
            <person name="Lavrijsen P."/>
            <person name="Sunseri F."/>
            <person name="Falavigna A."/>
            <person name="Ye Y."/>
            <person name="Leebens-Mack J.H."/>
            <person name="Chen G."/>
        </authorList>
    </citation>
    <scope>NUCLEOTIDE SEQUENCE [LARGE SCALE GENOMIC DNA]</scope>
    <source>
        <strain evidence="2">cv. DH0086</strain>
    </source>
</reference>